<dbReference type="Gene3D" id="3.40.190.10">
    <property type="entry name" value="Periplasmic binding protein-like II"/>
    <property type="match status" value="2"/>
</dbReference>
<dbReference type="OrthoDB" id="2516337at2"/>
<dbReference type="Pfam" id="PF01547">
    <property type="entry name" value="SBP_bac_1"/>
    <property type="match status" value="1"/>
</dbReference>
<dbReference type="AlphaFoldDB" id="A0A4S4C4Y9"/>
<reference evidence="4 5" key="1">
    <citation type="submission" date="2019-04" db="EMBL/GenBank/DDBJ databases">
        <title>Cohnella sp. nov. isolated from preserved vegetables.</title>
        <authorList>
            <person name="Lin S.-Y."/>
            <person name="Hung M.-H."/>
            <person name="Young C.-C."/>
        </authorList>
    </citation>
    <scope>NUCLEOTIDE SEQUENCE [LARGE SCALE GENOMIC DNA]</scope>
    <source>
        <strain evidence="4 5">CC-MHH1044</strain>
    </source>
</reference>
<dbReference type="EMBL" id="SSOB01000007">
    <property type="protein sequence ID" value="THF82244.1"/>
    <property type="molecule type" value="Genomic_DNA"/>
</dbReference>
<evidence type="ECO:0000313" key="5">
    <source>
        <dbReference type="Proteomes" id="UP000310636"/>
    </source>
</evidence>
<keyword evidence="2" id="KW-0813">Transport</keyword>
<protein>
    <submittedName>
        <fullName evidence="4">Extracellular solute-binding protein</fullName>
    </submittedName>
</protein>
<feature type="compositionally biased region" description="Low complexity" evidence="3">
    <location>
        <begin position="50"/>
        <end position="70"/>
    </location>
</feature>
<evidence type="ECO:0000256" key="1">
    <source>
        <dbReference type="ARBA" id="ARBA00008520"/>
    </source>
</evidence>
<organism evidence="4 5">
    <name type="scientific">Cohnella fermenti</name>
    <dbReference type="NCBI Taxonomy" id="2565925"/>
    <lineage>
        <taxon>Bacteria</taxon>
        <taxon>Bacillati</taxon>
        <taxon>Bacillota</taxon>
        <taxon>Bacilli</taxon>
        <taxon>Bacillales</taxon>
        <taxon>Paenibacillaceae</taxon>
        <taxon>Cohnella</taxon>
    </lineage>
</organism>
<comment type="similarity">
    <text evidence="1">Belongs to the bacterial solute-binding protein 1 family.</text>
</comment>
<dbReference type="Proteomes" id="UP000310636">
    <property type="component" value="Unassembled WGS sequence"/>
</dbReference>
<dbReference type="PANTHER" id="PTHR43649">
    <property type="entry name" value="ARABINOSE-BINDING PROTEIN-RELATED"/>
    <property type="match status" value="1"/>
</dbReference>
<comment type="caution">
    <text evidence="4">The sequence shown here is derived from an EMBL/GenBank/DDBJ whole genome shotgun (WGS) entry which is preliminary data.</text>
</comment>
<accession>A0A4S4C4Y9</accession>
<feature type="region of interest" description="Disordered" evidence="3">
    <location>
        <begin position="49"/>
        <end position="83"/>
    </location>
</feature>
<proteinExistence type="inferred from homology"/>
<evidence type="ECO:0000256" key="2">
    <source>
        <dbReference type="ARBA" id="ARBA00022448"/>
    </source>
</evidence>
<evidence type="ECO:0000256" key="3">
    <source>
        <dbReference type="SAM" id="MobiDB-lite"/>
    </source>
</evidence>
<sequence>MDRARIIAACGSIIIRSGEEDEQMRKKLGVVIASMLLLGTAAGCGSNDKAGSGAESSASSASQQASPNASDTGGEQSAPADGADSEAFTITVSSWNLADEPLGIVKAYREAFENVYKQKYLNATIKYNNTPGDKYFDLLKAQLASASAADVIQFQPSHLPMFTTAGFLADLSDLSLVSSLEGAMKTEVTYQDKVYAIPFDISTNGVWYNRKLFEDNGVTPPATWDELLAVADKFKGMGITPFAGGFKDAWVSSMTVKTFTMNDYSSPTFEEEVYNGSKKLNGPEMQATFDKLQLFYDRGYFGPDAMSNGWDLQRKAFEDGKAAMIIHGSYIAGLVNSEMQDKGGMETGFFPLPNDDGAPVLSVGSDTLTGVNAKTPNLQRAKDLVAAMHDAEAQTIRDKDAGVFPALKGIDIEYKELGNHDFQRALAETDSLLGGQYVPASVYDVYGKLFTKIMAGKTFDPAWLDEADQAYAQDKSLLPPPGQ</sequence>
<evidence type="ECO:0000313" key="4">
    <source>
        <dbReference type="EMBL" id="THF82244.1"/>
    </source>
</evidence>
<dbReference type="InterPro" id="IPR050490">
    <property type="entry name" value="Bact_solute-bd_prot1"/>
</dbReference>
<dbReference type="PANTHER" id="PTHR43649:SF29">
    <property type="entry name" value="OSMOPROTECTIVE COMPOUNDS-BINDING PROTEIN GGTB"/>
    <property type="match status" value="1"/>
</dbReference>
<dbReference type="SUPFAM" id="SSF53850">
    <property type="entry name" value="Periplasmic binding protein-like II"/>
    <property type="match status" value="1"/>
</dbReference>
<name>A0A4S4C4Y9_9BACL</name>
<dbReference type="InterPro" id="IPR006059">
    <property type="entry name" value="SBP"/>
</dbReference>
<keyword evidence="5" id="KW-1185">Reference proteome</keyword>
<gene>
    <name evidence="4" type="ORF">E6C55_07635</name>
</gene>